<reference evidence="3" key="1">
    <citation type="journal article" date="2019" name="Int. J. Syst. Evol. Microbiol.">
        <title>The Global Catalogue of Microorganisms (GCM) 10K type strain sequencing project: providing services to taxonomists for standard genome sequencing and annotation.</title>
        <authorList>
            <consortium name="The Broad Institute Genomics Platform"/>
            <consortium name="The Broad Institute Genome Sequencing Center for Infectious Disease"/>
            <person name="Wu L."/>
            <person name="Ma J."/>
        </authorList>
    </citation>
    <scope>NUCLEOTIDE SEQUENCE [LARGE SCALE GENOMIC DNA]</scope>
    <source>
        <strain evidence="3">JCM 4733</strain>
    </source>
</reference>
<evidence type="ECO:0000313" key="2">
    <source>
        <dbReference type="EMBL" id="GHA55132.1"/>
    </source>
</evidence>
<proteinExistence type="predicted"/>
<name>A0ABQ3D2E8_9ACTN</name>
<keyword evidence="3" id="KW-1185">Reference proteome</keyword>
<organism evidence="2 3">
    <name type="scientific">Streptomyces canarius</name>
    <dbReference type="NCBI Taxonomy" id="285453"/>
    <lineage>
        <taxon>Bacteria</taxon>
        <taxon>Bacillati</taxon>
        <taxon>Actinomycetota</taxon>
        <taxon>Actinomycetes</taxon>
        <taxon>Kitasatosporales</taxon>
        <taxon>Streptomycetaceae</taxon>
        <taxon>Streptomyces</taxon>
    </lineage>
</organism>
<feature type="compositionally biased region" description="Polar residues" evidence="1">
    <location>
        <begin position="1"/>
        <end position="12"/>
    </location>
</feature>
<sequence>MERQVWPTQIRSLSPRRPVTVRGLPGRKQADHDEPREHAGPLAASTPLKRPAGLRRSVRSEEEPHAQDVLGDGGMTIDEAWAERPSGPDGQRPDDDWWVRSPSGSLPRS</sequence>
<protein>
    <submittedName>
        <fullName evidence="2">Uncharacterized protein</fullName>
    </submittedName>
</protein>
<evidence type="ECO:0000256" key="1">
    <source>
        <dbReference type="SAM" id="MobiDB-lite"/>
    </source>
</evidence>
<feature type="compositionally biased region" description="Basic and acidic residues" evidence="1">
    <location>
        <begin position="28"/>
        <end position="39"/>
    </location>
</feature>
<evidence type="ECO:0000313" key="3">
    <source>
        <dbReference type="Proteomes" id="UP000653644"/>
    </source>
</evidence>
<feature type="region of interest" description="Disordered" evidence="1">
    <location>
        <begin position="1"/>
        <end position="109"/>
    </location>
</feature>
<comment type="caution">
    <text evidence="2">The sequence shown here is derived from an EMBL/GenBank/DDBJ whole genome shotgun (WGS) entry which is preliminary data.</text>
</comment>
<dbReference type="EMBL" id="BMVN01000035">
    <property type="protein sequence ID" value="GHA55132.1"/>
    <property type="molecule type" value="Genomic_DNA"/>
</dbReference>
<dbReference type="Proteomes" id="UP000653644">
    <property type="component" value="Unassembled WGS sequence"/>
</dbReference>
<gene>
    <name evidence="2" type="ORF">GCM10010345_69640</name>
</gene>
<accession>A0ABQ3D2E8</accession>